<organism evidence="2 3">
    <name type="scientific">Purpureocillium lilacinum</name>
    <name type="common">Paecilomyces lilacinus</name>
    <dbReference type="NCBI Taxonomy" id="33203"/>
    <lineage>
        <taxon>Eukaryota</taxon>
        <taxon>Fungi</taxon>
        <taxon>Dikarya</taxon>
        <taxon>Ascomycota</taxon>
        <taxon>Pezizomycotina</taxon>
        <taxon>Sordariomycetes</taxon>
        <taxon>Hypocreomycetidae</taxon>
        <taxon>Hypocreales</taxon>
        <taxon>Ophiocordycipitaceae</taxon>
        <taxon>Purpureocillium</taxon>
    </lineage>
</organism>
<evidence type="ECO:0000256" key="1">
    <source>
        <dbReference type="SAM" id="MobiDB-lite"/>
    </source>
</evidence>
<evidence type="ECO:0000313" key="2">
    <source>
        <dbReference type="EMBL" id="PWI76544.1"/>
    </source>
</evidence>
<dbReference type="EMBL" id="LCWV01000001">
    <property type="protein sequence ID" value="PWI76544.1"/>
    <property type="molecule type" value="Genomic_DNA"/>
</dbReference>
<evidence type="ECO:0000313" key="3">
    <source>
        <dbReference type="Proteomes" id="UP000245956"/>
    </source>
</evidence>
<feature type="compositionally biased region" description="Basic and acidic residues" evidence="1">
    <location>
        <begin position="111"/>
        <end position="123"/>
    </location>
</feature>
<feature type="compositionally biased region" description="Basic and acidic residues" evidence="1">
    <location>
        <begin position="71"/>
        <end position="80"/>
    </location>
</feature>
<accession>A0A2U3EPV9</accession>
<protein>
    <submittedName>
        <fullName evidence="2">Uncharacterized protein</fullName>
    </submittedName>
</protein>
<comment type="caution">
    <text evidence="2">The sequence shown here is derived from an EMBL/GenBank/DDBJ whole genome shotgun (WGS) entry which is preliminary data.</text>
</comment>
<feature type="region of interest" description="Disordered" evidence="1">
    <location>
        <begin position="24"/>
        <end position="141"/>
    </location>
</feature>
<gene>
    <name evidence="2" type="ORF">PCL_03738</name>
</gene>
<name>A0A2U3EPV9_PURLI</name>
<dbReference type="AlphaFoldDB" id="A0A2U3EPV9"/>
<dbReference type="Proteomes" id="UP000245956">
    <property type="component" value="Unassembled WGS sequence"/>
</dbReference>
<sequence length="141" mass="14876">MASSSSTCLIQPYCTPRADTPIAAAAAAAAGRATSTPQETTKSHGPAATATKKKGMQACPPRGVSPRRVHQLPDAKGDERQDGEEDDDDDGDDVVSLHHGGGGASWPRSLPRAERDGRRRVDMSRSWTFGKGRPVARGKTV</sequence>
<feature type="compositionally biased region" description="Acidic residues" evidence="1">
    <location>
        <begin position="81"/>
        <end position="93"/>
    </location>
</feature>
<proteinExistence type="predicted"/>
<reference evidence="2 3" key="1">
    <citation type="journal article" date="2016" name="Front. Microbiol.">
        <title>Genome and transcriptome sequences reveal the specific parasitism of the nematophagous Purpureocillium lilacinum 36-1.</title>
        <authorList>
            <person name="Xie J."/>
            <person name="Li S."/>
            <person name="Mo C."/>
            <person name="Xiao X."/>
            <person name="Peng D."/>
            <person name="Wang G."/>
            <person name="Xiao Y."/>
        </authorList>
    </citation>
    <scope>NUCLEOTIDE SEQUENCE [LARGE SCALE GENOMIC DNA]</scope>
    <source>
        <strain evidence="2 3">36-1</strain>
    </source>
</reference>